<dbReference type="AlphaFoldDB" id="A0AA34XLJ5"/>
<dbReference type="Pfam" id="PF08931">
    <property type="entry name" value="Caudo_bapla_RBP"/>
    <property type="match status" value="1"/>
</dbReference>
<accession>A0AA34XLJ5</accession>
<evidence type="ECO:0000313" key="4">
    <source>
        <dbReference type="EMBL" id="ARE24180.1"/>
    </source>
</evidence>
<dbReference type="RefSeq" id="WP_063284077.1">
    <property type="nucleotide sequence ID" value="NZ_LITF01000210.1"/>
</dbReference>
<dbReference type="Gene3D" id="2.60.40.1830">
    <property type="entry name" value="Phage tail base-plate Siphoviridae RBP, head domain"/>
    <property type="match status" value="1"/>
</dbReference>
<dbReference type="InterPro" id="IPR015027">
    <property type="entry name" value="Caudo_bapla_RBP"/>
</dbReference>
<evidence type="ECO:0000259" key="3">
    <source>
        <dbReference type="Pfam" id="PF08931"/>
    </source>
</evidence>
<dbReference type="InterPro" id="IPR008982">
    <property type="entry name" value="Adenovirus_pIV-like_att"/>
</dbReference>
<evidence type="ECO:0000313" key="5">
    <source>
        <dbReference type="Proteomes" id="UP000192161"/>
    </source>
</evidence>
<feature type="domain" description="Receptor-binding protein of phage tail base-plate Siphoviridae head" evidence="3">
    <location>
        <begin position="393"/>
        <end position="485"/>
    </location>
</feature>
<dbReference type="CDD" id="cd07964">
    <property type="entry name" value="RBP-H"/>
    <property type="match status" value="1"/>
</dbReference>
<dbReference type="EMBL" id="CP015901">
    <property type="protein sequence ID" value="ARE24180.1"/>
    <property type="molecule type" value="Genomic_DNA"/>
</dbReference>
<dbReference type="GO" id="GO:0007155">
    <property type="term" value="P:cell adhesion"/>
    <property type="evidence" value="ECO:0007669"/>
    <property type="project" value="InterPro"/>
</dbReference>
<keyword evidence="2" id="KW-0945">Host-virus interaction</keyword>
<dbReference type="Proteomes" id="UP000192161">
    <property type="component" value="Chromosome"/>
</dbReference>
<proteinExistence type="predicted"/>
<evidence type="ECO:0000256" key="2">
    <source>
        <dbReference type="ARBA" id="ARBA00022581"/>
    </source>
</evidence>
<comment type="subcellular location">
    <subcellularLocation>
        <location evidence="1">Virion</location>
    </subcellularLocation>
</comment>
<dbReference type="GO" id="GO:0019062">
    <property type="term" value="P:virion attachment to host cell"/>
    <property type="evidence" value="ECO:0007669"/>
    <property type="project" value="InterPro"/>
</dbReference>
<evidence type="ECO:0000256" key="1">
    <source>
        <dbReference type="ARBA" id="ARBA00004328"/>
    </source>
</evidence>
<dbReference type="SUPFAM" id="SSF49835">
    <property type="entry name" value="Virus attachment protein globular domain"/>
    <property type="match status" value="1"/>
</dbReference>
<gene>
    <name evidence="4" type="ORF">LLJM3_2003</name>
</gene>
<name>A0AA34XLJ5_LACLC</name>
<organism evidence="4 5">
    <name type="scientific">Lactococcus lactis subsp. cremoris</name>
    <name type="common">Streptococcus cremoris</name>
    <dbReference type="NCBI Taxonomy" id="1359"/>
    <lineage>
        <taxon>Bacteria</taxon>
        <taxon>Bacillati</taxon>
        <taxon>Bacillota</taxon>
        <taxon>Bacilli</taxon>
        <taxon>Lactobacillales</taxon>
        <taxon>Streptococcaceae</taxon>
        <taxon>Lactococcus</taxon>
    </lineage>
</organism>
<sequence>MSYEKQTWNKYDDLKTEEENIENGAVVTDNRMNHIEEGIEANDKANASQSQSINKHMGDTANPHKVTAAQVGLGNVQNFGLATEDEAKQGDSNAKYMTPSLTQSVLSANINSIAYANSADGTDGFTTVYPNLNLLDGTKDFKPYDGGNNTRDQNAGNIYFTQYKTVADLFKVGDYITISCDVEFLNTELYSSSDDIFMQIQTFGGGWSWLFQVKAKNMNGKFYTRDVFNSSDYIENPTHKLTVSRTIQLTQDFINANATVNRVHLLFHFIPVGANVRATNLKIEQGSTATPYMPSASEVTTADWPKFVGFSNTVKTNKSASDYTWFPVKDSELTNKVESHINNKANPHAVTASQVGAYSKQEIDTKLSKTVMADDSGKVKLTDFEVTTISEKVNIGNGMSLNFQRKGDFVLVRFSGSLTAIDRGTYFSSAVPAQWRPDDIKELIGHFASGALAFHVDLETDGRVKWWGASGATGAPRGTAMYFLK</sequence>
<reference evidence="4 5" key="1">
    <citation type="journal article" date="2017" name="BMC Genomics">
        <title>Comparative and functional genomics of the Lactococcus lactis taxon; insights into evolution and niche adaptation.</title>
        <authorList>
            <person name="Kelleher P."/>
            <person name="Bottacini F."/>
            <person name="Mahony J."/>
            <person name="Kilcawley K.N."/>
            <person name="van Sinderen D."/>
        </authorList>
    </citation>
    <scope>NUCLEOTIDE SEQUENCE [LARGE SCALE GENOMIC DNA]</scope>
    <source>
        <strain evidence="4 5">JM3</strain>
    </source>
</reference>
<protein>
    <recommendedName>
        <fullName evidence="3">Receptor-binding protein of phage tail base-plate Siphoviridae head domain-containing protein</fullName>
    </recommendedName>
</protein>